<dbReference type="OrthoDB" id="412027at2759"/>
<feature type="signal peptide" evidence="1">
    <location>
        <begin position="1"/>
        <end position="26"/>
    </location>
</feature>
<evidence type="ECO:0000313" key="2">
    <source>
        <dbReference type="EMBL" id="KAF4677218.1"/>
    </source>
</evidence>
<organism evidence="2 3">
    <name type="scientific">Perkinsus chesapeaki</name>
    <name type="common">Clam parasite</name>
    <name type="synonym">Perkinsus andrewsi</name>
    <dbReference type="NCBI Taxonomy" id="330153"/>
    <lineage>
        <taxon>Eukaryota</taxon>
        <taxon>Sar</taxon>
        <taxon>Alveolata</taxon>
        <taxon>Perkinsozoa</taxon>
        <taxon>Perkinsea</taxon>
        <taxon>Perkinsida</taxon>
        <taxon>Perkinsidae</taxon>
        <taxon>Perkinsus</taxon>
    </lineage>
</organism>
<reference evidence="2 3" key="1">
    <citation type="submission" date="2020-04" db="EMBL/GenBank/DDBJ databases">
        <title>Perkinsus chesapeaki whole genome sequence.</title>
        <authorList>
            <person name="Bogema D.R."/>
        </authorList>
    </citation>
    <scope>NUCLEOTIDE SEQUENCE [LARGE SCALE GENOMIC DNA]</scope>
    <source>
        <strain evidence="2">ATCC PRA-425</strain>
    </source>
</reference>
<sequence length="701" mass="79058">MLSLFRKLQLTILFNVVFEIVHNSKAEVIPSVMPSDLARLKATGLPYEPEKDLKKRINRSVATPVAVESLPLFSYIASVVSVSTASDGTCLVLDTDHLLTTEALIDGAGVPPSSIVIPNPDDQALSSMKQKYQTLVTVHGTSHDLLRPNGGLEHRLPDGHLLRCIYLDYNGSFGRDGYKTGRRKRDDLKFLLESGFMASPCVLAISFSLRGIGETYPLEHWFNVKDYLESIVEAGKPGLHLRWLDCLRYRHNPRSSPMMFLSAITWRGDDLPPSELPSLVLDGSEALWTERIDVNVEKQRDTGLAYPRWMADGALDLCSKAGIETAYITAPHTPLGHEAQEVFSTAGLGMLWESIPRPRHWLDEGEVVEVPGIVWCCEEGMLNLRSRRRSGLREDFKTILKLSEKPRLLLWNFSYSNVGERWKHEELFRFAFYAREAGGRSLAAFNYNSPSSAVYFIVVSFDESINEETLDFSDYRSVGLSPIDLSVIEHTKRQERVDIQVAKYLRACALSLGLSSTAKALVQEGPSLCWSSRLIEVFPDWKLFVRTDDPIETALLSKHKLSTKISPIAELPTDCDVYVMLYDHCWSEALQFELSQVLAPNRLYCVGYHLVGRHSAYLLEPVSWFHQALDAASLPYTLEKVILCRSSAPYVYIIVHTFPTIGKGSESSDKLQQLKFTVYEDWPTQDDGAFTNRIDKLRARK</sequence>
<evidence type="ECO:0000313" key="3">
    <source>
        <dbReference type="Proteomes" id="UP000591131"/>
    </source>
</evidence>
<accession>A0A7J6N013</accession>
<dbReference type="Proteomes" id="UP000591131">
    <property type="component" value="Unassembled WGS sequence"/>
</dbReference>
<protein>
    <submittedName>
        <fullName evidence="2">Uncharacterized protein</fullName>
    </submittedName>
</protein>
<proteinExistence type="predicted"/>
<comment type="caution">
    <text evidence="2">The sequence shown here is derived from an EMBL/GenBank/DDBJ whole genome shotgun (WGS) entry which is preliminary data.</text>
</comment>
<dbReference type="AlphaFoldDB" id="A0A7J6N013"/>
<keyword evidence="1" id="KW-0732">Signal</keyword>
<evidence type="ECO:0000256" key="1">
    <source>
        <dbReference type="SAM" id="SignalP"/>
    </source>
</evidence>
<dbReference type="EMBL" id="JAAPAO010000018">
    <property type="protein sequence ID" value="KAF4677218.1"/>
    <property type="molecule type" value="Genomic_DNA"/>
</dbReference>
<keyword evidence="3" id="KW-1185">Reference proteome</keyword>
<name>A0A7J6N013_PERCH</name>
<feature type="chain" id="PRO_5029618264" evidence="1">
    <location>
        <begin position="27"/>
        <end position="701"/>
    </location>
</feature>
<gene>
    <name evidence="2" type="ORF">FOL47_002781</name>
</gene>